<organism evidence="1 2">
    <name type="scientific">Marasmius crinis-equi</name>
    <dbReference type="NCBI Taxonomy" id="585013"/>
    <lineage>
        <taxon>Eukaryota</taxon>
        <taxon>Fungi</taxon>
        <taxon>Dikarya</taxon>
        <taxon>Basidiomycota</taxon>
        <taxon>Agaricomycotina</taxon>
        <taxon>Agaricomycetes</taxon>
        <taxon>Agaricomycetidae</taxon>
        <taxon>Agaricales</taxon>
        <taxon>Marasmiineae</taxon>
        <taxon>Marasmiaceae</taxon>
        <taxon>Marasmius</taxon>
    </lineage>
</organism>
<comment type="caution">
    <text evidence="1">The sequence shown here is derived from an EMBL/GenBank/DDBJ whole genome shotgun (WGS) entry which is preliminary data.</text>
</comment>
<accession>A0ABR3EYF8</accession>
<name>A0ABR3EYF8_9AGAR</name>
<proteinExistence type="predicted"/>
<protein>
    <submittedName>
        <fullName evidence="1">Uncharacterized protein</fullName>
    </submittedName>
</protein>
<evidence type="ECO:0000313" key="2">
    <source>
        <dbReference type="Proteomes" id="UP001465976"/>
    </source>
</evidence>
<gene>
    <name evidence="1" type="ORF">V5O48_014055</name>
</gene>
<dbReference type="Proteomes" id="UP001465976">
    <property type="component" value="Unassembled WGS sequence"/>
</dbReference>
<keyword evidence="2" id="KW-1185">Reference proteome</keyword>
<dbReference type="EMBL" id="JBAHYK010001458">
    <property type="protein sequence ID" value="KAL0567938.1"/>
    <property type="molecule type" value="Genomic_DNA"/>
</dbReference>
<sequence length="71" mass="7986">MSPSTFSLVEVPSENNEIALKTQAKQEMDLKSSFLGWLNKGFLRKDGSDAGLVRNLESDSDAWMTVEKEDY</sequence>
<evidence type="ECO:0000313" key="1">
    <source>
        <dbReference type="EMBL" id="KAL0567938.1"/>
    </source>
</evidence>
<reference evidence="1 2" key="1">
    <citation type="submission" date="2024-02" db="EMBL/GenBank/DDBJ databases">
        <title>A draft genome for the cacao thread blight pathogen Marasmius crinis-equi.</title>
        <authorList>
            <person name="Cohen S.P."/>
            <person name="Baruah I.K."/>
            <person name="Amoako-Attah I."/>
            <person name="Bukari Y."/>
            <person name="Meinhardt L.W."/>
            <person name="Bailey B.A."/>
        </authorList>
    </citation>
    <scope>NUCLEOTIDE SEQUENCE [LARGE SCALE GENOMIC DNA]</scope>
    <source>
        <strain evidence="1 2">GH-76</strain>
    </source>
</reference>